<comment type="caution">
    <text evidence="3">The sequence shown here is derived from an EMBL/GenBank/DDBJ whole genome shotgun (WGS) entry which is preliminary data.</text>
</comment>
<proteinExistence type="predicted"/>
<keyword evidence="2" id="KW-0812">Transmembrane</keyword>
<evidence type="ECO:0000256" key="2">
    <source>
        <dbReference type="SAM" id="Phobius"/>
    </source>
</evidence>
<evidence type="ECO:0000313" key="4">
    <source>
        <dbReference type="Proteomes" id="UP000631181"/>
    </source>
</evidence>
<dbReference type="OrthoDB" id="5387214at2759"/>
<keyword evidence="4" id="KW-1185">Reference proteome</keyword>
<accession>A0A8J8WEB7</accession>
<protein>
    <submittedName>
        <fullName evidence="3">Uncharacterized protein</fullName>
    </submittedName>
</protein>
<feature type="transmembrane region" description="Helical" evidence="2">
    <location>
        <begin position="134"/>
        <end position="159"/>
    </location>
</feature>
<organism evidence="3 4">
    <name type="scientific">Penicillium ucsense</name>
    <dbReference type="NCBI Taxonomy" id="2839758"/>
    <lineage>
        <taxon>Eukaryota</taxon>
        <taxon>Fungi</taxon>
        <taxon>Dikarya</taxon>
        <taxon>Ascomycota</taxon>
        <taxon>Pezizomycotina</taxon>
        <taxon>Eurotiomycetes</taxon>
        <taxon>Eurotiomycetidae</taxon>
        <taxon>Eurotiales</taxon>
        <taxon>Aspergillaceae</taxon>
        <taxon>Penicillium</taxon>
    </lineage>
</organism>
<sequence>MDLHGLGVMGAQVTTPHKNNDEEKTPTTMTEEESSLSIQSTPTNEDRRCQDFDPTLGAKPYSPFYRHESPTASHEQLTLEMKNTERDCSALRDIESIGPYQTTTRTDSPRRSKLWVAEQPRRSCLQSLTPRQRLALKAVIAIVIVGTMIAIALGITAAVGGASWRKSTQQVAMGG</sequence>
<dbReference type="Proteomes" id="UP000631181">
    <property type="component" value="Unassembled WGS sequence"/>
</dbReference>
<reference evidence="3" key="1">
    <citation type="journal article" date="2020" name="Front. Microbiol.">
        <title>Gene regulatory networks of Penicillium echinulatum 2HH and Penicillium oxalicum 114-2 inferred by a computational biology approach.</title>
        <authorList>
            <person name="Lenz A.R."/>
            <person name="Galan-Vasquez E."/>
            <person name="Balbinot E."/>
            <person name="De Abreu F.P."/>
            <person name="De Oliveira N.S."/>
            <person name="Da Rosa L.O."/>
            <person name="De Avila E Silva S."/>
            <person name="Camassola M."/>
            <person name="Dillon A.J.P."/>
            <person name="Perez-Rueda E."/>
        </authorList>
    </citation>
    <scope>NUCLEOTIDE SEQUENCE</scope>
    <source>
        <strain evidence="3">S1M29</strain>
    </source>
</reference>
<feature type="region of interest" description="Disordered" evidence="1">
    <location>
        <begin position="1"/>
        <end position="50"/>
    </location>
</feature>
<gene>
    <name evidence="3" type="ORF">PECM_001367</name>
</gene>
<dbReference type="AlphaFoldDB" id="A0A8J8WEB7"/>
<keyword evidence="2" id="KW-0472">Membrane</keyword>
<evidence type="ECO:0000256" key="1">
    <source>
        <dbReference type="SAM" id="MobiDB-lite"/>
    </source>
</evidence>
<keyword evidence="2" id="KW-1133">Transmembrane helix</keyword>
<name>A0A8J8WEB7_9EURO</name>
<evidence type="ECO:0000313" key="3">
    <source>
        <dbReference type="EMBL" id="KAF7713260.1"/>
    </source>
</evidence>
<dbReference type="EMBL" id="WIWV01000127">
    <property type="protein sequence ID" value="KAF7713260.1"/>
    <property type="molecule type" value="Genomic_DNA"/>
</dbReference>